<evidence type="ECO:0000313" key="8">
    <source>
        <dbReference type="EMBL" id="SCX58738.1"/>
    </source>
</evidence>
<feature type="transmembrane region" description="Helical" evidence="7">
    <location>
        <begin position="157"/>
        <end position="175"/>
    </location>
</feature>
<dbReference type="RefSeq" id="WP_092807313.1">
    <property type="nucleotide sequence ID" value="NZ_FMUH01000007.1"/>
</dbReference>
<dbReference type="OrthoDB" id="9812661at2"/>
<dbReference type="EMBL" id="FMUH01000007">
    <property type="protein sequence ID" value="SCX58738.1"/>
    <property type="molecule type" value="Genomic_DNA"/>
</dbReference>
<keyword evidence="9" id="KW-1185">Reference proteome</keyword>
<dbReference type="PANTHER" id="PTHR30474">
    <property type="entry name" value="CELL CYCLE PROTEIN"/>
    <property type="match status" value="1"/>
</dbReference>
<sequence>MAAPAAGPVKGPGTDPKQGAPGVTTPPKRRGTELVMLAFAVVITLAAQTIVDITVTGSPSPEIATFGLWFTGLWVVAHLVVRRFAPYADPLLLPCVAVLTGLGLSMIHRLDIAANALGESVSAREDAPTQLLWATVGMVLFVAVLTVVRDHRALSRLAYTIGLVGLVLLAIPAVLPSALSEVNGAKIWIRVAGFSIQPGEFAKICLVIFFAAYLVDKRDVLALASRRVLGLEVPRARDLGPVLVAWGVSILVLVFERDLGSSLLLFGIFVVMLYVATERASWLVIGVLLFAVGGTVAYQLFGHVRVRVDTWLDPFAYYPDGGGYQVVQSLFGLGTGGLFGAGLGGGRPDQVPVAKSDFIAAAIGEELGLFGLVAVVVLYLVLVERGLRTSLVVRDGFGKLLAAGLAFGVAWQVFVVLGGVTGLLPLTGLTTPFVAYGGSSLVANFGLVALLVRISDAARRPAAPPAPPAPKLGEALTEVVKP</sequence>
<dbReference type="AlphaFoldDB" id="A0A1G4Z0I3"/>
<feature type="region of interest" description="Disordered" evidence="6">
    <location>
        <begin position="460"/>
        <end position="482"/>
    </location>
</feature>
<keyword evidence="5 7" id="KW-0472">Membrane</keyword>
<keyword evidence="4 7" id="KW-1133">Transmembrane helix</keyword>
<dbReference type="GO" id="GO:0032153">
    <property type="term" value="C:cell division site"/>
    <property type="evidence" value="ECO:0007669"/>
    <property type="project" value="TreeGrafter"/>
</dbReference>
<protein>
    <submittedName>
        <fullName evidence="8">Cell elongation-specific peptidoglycan biosynthesis regulator RodA</fullName>
    </submittedName>
</protein>
<dbReference type="STRING" id="1960309.SAMN03159343_3830"/>
<dbReference type="PANTHER" id="PTHR30474:SF3">
    <property type="entry name" value="PEPTIDOGLYCAN GLYCOSYLTRANSFERASE RODA"/>
    <property type="match status" value="1"/>
</dbReference>
<dbReference type="GO" id="GO:0051301">
    <property type="term" value="P:cell division"/>
    <property type="evidence" value="ECO:0007669"/>
    <property type="project" value="InterPro"/>
</dbReference>
<gene>
    <name evidence="8" type="ORF">SAMN03159343_3830</name>
</gene>
<feature type="transmembrane region" description="Helical" evidence="7">
    <location>
        <begin position="130"/>
        <end position="148"/>
    </location>
</feature>
<feature type="transmembrane region" description="Helical" evidence="7">
    <location>
        <begin position="90"/>
        <end position="110"/>
    </location>
</feature>
<keyword evidence="3" id="KW-0133">Cell shape</keyword>
<dbReference type="Pfam" id="PF01098">
    <property type="entry name" value="FTSW_RODA_SPOVE"/>
    <property type="match status" value="1"/>
</dbReference>
<dbReference type="GO" id="GO:0008360">
    <property type="term" value="P:regulation of cell shape"/>
    <property type="evidence" value="ECO:0007669"/>
    <property type="project" value="UniProtKB-KW"/>
</dbReference>
<proteinExistence type="predicted"/>
<dbReference type="Proteomes" id="UP000198981">
    <property type="component" value="Unassembled WGS sequence"/>
</dbReference>
<evidence type="ECO:0000256" key="4">
    <source>
        <dbReference type="ARBA" id="ARBA00022989"/>
    </source>
</evidence>
<dbReference type="InterPro" id="IPR001182">
    <property type="entry name" value="FtsW/RodA"/>
</dbReference>
<feature type="transmembrane region" description="Helical" evidence="7">
    <location>
        <begin position="358"/>
        <end position="382"/>
    </location>
</feature>
<accession>A0A1G4Z0I3</accession>
<evidence type="ECO:0000256" key="7">
    <source>
        <dbReference type="SAM" id="Phobius"/>
    </source>
</evidence>
<feature type="transmembrane region" description="Helical" evidence="7">
    <location>
        <begin position="403"/>
        <end position="427"/>
    </location>
</feature>
<feature type="transmembrane region" description="Helical" evidence="7">
    <location>
        <begin position="34"/>
        <end position="51"/>
    </location>
</feature>
<organism evidence="8 9">
    <name type="scientific">Klenkia marina</name>
    <dbReference type="NCBI Taxonomy" id="1960309"/>
    <lineage>
        <taxon>Bacteria</taxon>
        <taxon>Bacillati</taxon>
        <taxon>Actinomycetota</taxon>
        <taxon>Actinomycetes</taxon>
        <taxon>Geodermatophilales</taxon>
        <taxon>Geodermatophilaceae</taxon>
        <taxon>Klenkia</taxon>
    </lineage>
</organism>
<name>A0A1G4Z0I3_9ACTN</name>
<dbReference type="GO" id="GO:0015648">
    <property type="term" value="F:lipid-linked peptidoglycan transporter activity"/>
    <property type="evidence" value="ECO:0007669"/>
    <property type="project" value="TreeGrafter"/>
</dbReference>
<keyword evidence="2 7" id="KW-0812">Transmembrane</keyword>
<feature type="region of interest" description="Disordered" evidence="6">
    <location>
        <begin position="1"/>
        <end position="28"/>
    </location>
</feature>
<evidence type="ECO:0000256" key="2">
    <source>
        <dbReference type="ARBA" id="ARBA00022692"/>
    </source>
</evidence>
<dbReference type="GO" id="GO:0005886">
    <property type="term" value="C:plasma membrane"/>
    <property type="evidence" value="ECO:0007669"/>
    <property type="project" value="TreeGrafter"/>
</dbReference>
<evidence type="ECO:0000256" key="5">
    <source>
        <dbReference type="ARBA" id="ARBA00023136"/>
    </source>
</evidence>
<comment type="subcellular location">
    <subcellularLocation>
        <location evidence="1">Membrane</location>
        <topology evidence="1">Multi-pass membrane protein</topology>
    </subcellularLocation>
</comment>
<evidence type="ECO:0000313" key="9">
    <source>
        <dbReference type="Proteomes" id="UP000198981"/>
    </source>
</evidence>
<evidence type="ECO:0000256" key="1">
    <source>
        <dbReference type="ARBA" id="ARBA00004141"/>
    </source>
</evidence>
<feature type="transmembrane region" description="Helical" evidence="7">
    <location>
        <begin position="282"/>
        <end position="301"/>
    </location>
</feature>
<feature type="transmembrane region" description="Helical" evidence="7">
    <location>
        <begin position="259"/>
        <end position="275"/>
    </location>
</feature>
<feature type="transmembrane region" description="Helical" evidence="7">
    <location>
        <begin position="63"/>
        <end position="81"/>
    </location>
</feature>
<feature type="compositionally biased region" description="Low complexity" evidence="6">
    <location>
        <begin position="1"/>
        <end position="13"/>
    </location>
</feature>
<reference evidence="9" key="1">
    <citation type="submission" date="2016-10" db="EMBL/GenBank/DDBJ databases">
        <authorList>
            <person name="Varghese N."/>
            <person name="Submissions S."/>
        </authorList>
    </citation>
    <scope>NUCLEOTIDE SEQUENCE [LARGE SCALE GENOMIC DNA]</scope>
    <source>
        <strain evidence="9">DSM 45722</strain>
    </source>
</reference>
<evidence type="ECO:0000256" key="6">
    <source>
        <dbReference type="SAM" id="MobiDB-lite"/>
    </source>
</evidence>
<feature type="transmembrane region" description="Helical" evidence="7">
    <location>
        <begin position="187"/>
        <end position="215"/>
    </location>
</feature>
<feature type="transmembrane region" description="Helical" evidence="7">
    <location>
        <begin position="433"/>
        <end position="452"/>
    </location>
</feature>
<evidence type="ECO:0000256" key="3">
    <source>
        <dbReference type="ARBA" id="ARBA00022960"/>
    </source>
</evidence>